<dbReference type="AlphaFoldDB" id="A0A845V4A5"/>
<organism evidence="1 2">
    <name type="scientific">Wenzhouxiangella limi</name>
    <dbReference type="NCBI Taxonomy" id="2707351"/>
    <lineage>
        <taxon>Bacteria</taxon>
        <taxon>Pseudomonadati</taxon>
        <taxon>Pseudomonadota</taxon>
        <taxon>Gammaproteobacteria</taxon>
        <taxon>Chromatiales</taxon>
        <taxon>Wenzhouxiangellaceae</taxon>
        <taxon>Wenzhouxiangella</taxon>
    </lineage>
</organism>
<evidence type="ECO:0000313" key="1">
    <source>
        <dbReference type="EMBL" id="NDY95061.1"/>
    </source>
</evidence>
<sequence>MRAAKAGMSLEAYARRALTRAALANGEQPKPLVELAEKYFGAVHGIELDLPSRSTQRKPVALG</sequence>
<evidence type="ECO:0000313" key="2">
    <source>
        <dbReference type="Proteomes" id="UP000484885"/>
    </source>
</evidence>
<keyword evidence="2" id="KW-1185">Reference proteome</keyword>
<name>A0A845V4A5_9GAMM</name>
<protein>
    <recommendedName>
        <fullName evidence="3">Plasmid stabilization protein</fullName>
    </recommendedName>
</protein>
<dbReference type="EMBL" id="JAAGSC010000037">
    <property type="protein sequence ID" value="NDY95061.1"/>
    <property type="molecule type" value="Genomic_DNA"/>
</dbReference>
<gene>
    <name evidence="1" type="ORF">G3I74_04900</name>
</gene>
<proteinExistence type="predicted"/>
<comment type="caution">
    <text evidence="1">The sequence shown here is derived from an EMBL/GenBank/DDBJ whole genome shotgun (WGS) entry which is preliminary data.</text>
</comment>
<reference evidence="1 2" key="1">
    <citation type="submission" date="2020-02" db="EMBL/GenBank/DDBJ databases">
        <authorList>
            <person name="Zhang X.-Y."/>
        </authorList>
    </citation>
    <scope>NUCLEOTIDE SEQUENCE [LARGE SCALE GENOMIC DNA]</scope>
    <source>
        <strain evidence="1 2">C33</strain>
    </source>
</reference>
<evidence type="ECO:0008006" key="3">
    <source>
        <dbReference type="Google" id="ProtNLM"/>
    </source>
</evidence>
<dbReference type="Proteomes" id="UP000484885">
    <property type="component" value="Unassembled WGS sequence"/>
</dbReference>
<accession>A0A845V4A5</accession>